<dbReference type="InterPro" id="IPR001810">
    <property type="entry name" value="F-box_dom"/>
</dbReference>
<evidence type="ECO:0000313" key="2">
    <source>
        <dbReference type="EMBL" id="KAF2874679.1"/>
    </source>
</evidence>
<dbReference type="InterPro" id="IPR036047">
    <property type="entry name" value="F-box-like_dom_sf"/>
</dbReference>
<dbReference type="Pfam" id="PF12937">
    <property type="entry name" value="F-box-like"/>
    <property type="match status" value="1"/>
</dbReference>
<feature type="domain" description="F-box" evidence="1">
    <location>
        <begin position="1"/>
        <end position="48"/>
    </location>
</feature>
<comment type="caution">
    <text evidence="2">The sequence shown here is derived from an EMBL/GenBank/DDBJ whole genome shotgun (WGS) entry which is preliminary data.</text>
</comment>
<accession>A0A7C8MD19</accession>
<gene>
    <name evidence="2" type="ORF">BDV95DRAFT_591480</name>
</gene>
<name>A0A7C8MD19_9PLEO</name>
<dbReference type="AlphaFoldDB" id="A0A7C8MD19"/>
<dbReference type="EMBL" id="JAADJZ010000005">
    <property type="protein sequence ID" value="KAF2874679.1"/>
    <property type="molecule type" value="Genomic_DNA"/>
</dbReference>
<dbReference type="Gene3D" id="1.20.1280.50">
    <property type="match status" value="1"/>
</dbReference>
<dbReference type="PROSITE" id="PS50181">
    <property type="entry name" value="FBOX"/>
    <property type="match status" value="1"/>
</dbReference>
<dbReference type="CDD" id="cd09917">
    <property type="entry name" value="F-box_SF"/>
    <property type="match status" value="1"/>
</dbReference>
<dbReference type="OrthoDB" id="3750626at2759"/>
<evidence type="ECO:0000313" key="3">
    <source>
        <dbReference type="Proteomes" id="UP000481861"/>
    </source>
</evidence>
<dbReference type="Proteomes" id="UP000481861">
    <property type="component" value="Unassembled WGS sequence"/>
</dbReference>
<proteinExistence type="predicted"/>
<dbReference type="SUPFAM" id="SSF81383">
    <property type="entry name" value="F-box domain"/>
    <property type="match status" value="1"/>
</dbReference>
<organism evidence="2 3">
    <name type="scientific">Massariosphaeria phaeospora</name>
    <dbReference type="NCBI Taxonomy" id="100035"/>
    <lineage>
        <taxon>Eukaryota</taxon>
        <taxon>Fungi</taxon>
        <taxon>Dikarya</taxon>
        <taxon>Ascomycota</taxon>
        <taxon>Pezizomycotina</taxon>
        <taxon>Dothideomycetes</taxon>
        <taxon>Pleosporomycetidae</taxon>
        <taxon>Pleosporales</taxon>
        <taxon>Pleosporales incertae sedis</taxon>
        <taxon>Massariosphaeria</taxon>
    </lineage>
</organism>
<evidence type="ECO:0000259" key="1">
    <source>
        <dbReference type="PROSITE" id="PS50181"/>
    </source>
</evidence>
<reference evidence="2 3" key="1">
    <citation type="submission" date="2020-01" db="EMBL/GenBank/DDBJ databases">
        <authorList>
            <consortium name="DOE Joint Genome Institute"/>
            <person name="Haridas S."/>
            <person name="Albert R."/>
            <person name="Binder M."/>
            <person name="Bloem J."/>
            <person name="Labutti K."/>
            <person name="Salamov A."/>
            <person name="Andreopoulos B."/>
            <person name="Baker S.E."/>
            <person name="Barry K."/>
            <person name="Bills G."/>
            <person name="Bluhm B.H."/>
            <person name="Cannon C."/>
            <person name="Castanera R."/>
            <person name="Culley D.E."/>
            <person name="Daum C."/>
            <person name="Ezra D."/>
            <person name="Gonzalez J.B."/>
            <person name="Henrissat B."/>
            <person name="Kuo A."/>
            <person name="Liang C."/>
            <person name="Lipzen A."/>
            <person name="Lutzoni F."/>
            <person name="Magnuson J."/>
            <person name="Mondo S."/>
            <person name="Nolan M."/>
            <person name="Ohm R."/>
            <person name="Pangilinan J."/>
            <person name="Park H.-J.H."/>
            <person name="Ramirez L."/>
            <person name="Alfaro M."/>
            <person name="Sun H."/>
            <person name="Tritt A."/>
            <person name="Yoshinaga Y."/>
            <person name="Zwiers L.-H.L."/>
            <person name="Turgeon B.G."/>
            <person name="Goodwin S.B."/>
            <person name="Spatafora J.W."/>
            <person name="Crous P.W."/>
            <person name="Grigoriev I.V."/>
        </authorList>
    </citation>
    <scope>NUCLEOTIDE SEQUENCE [LARGE SCALE GENOMIC DNA]</scope>
    <source>
        <strain evidence="2 3">CBS 611.86</strain>
    </source>
</reference>
<sequence>MDHIHHLPDELLGEITSNFEHDRLSLSRLALVSQRFRRLAQEFLFRHVDFVPDTNAQSINTLNEPPLWRHHRLLQRTFKETPQLRKCVWSCGPISLEDGDYDDLRYLAGFRNLKTLLLRSISGDPDDYSADGSAHRTKLDGDAVLSLPILQQITSLTLHNGPSIGTIASCMLLQSLRDLTVDSVNDYTASKNRHPVPDRTGSLRSLRILRSDSRLFRPEEGYGLKTASLCHILSRAPLLEEFRYNLMFNCTLAGFPPPEFDFSSEGALVALRPIRNTVRVLQLSLFTLFISHVTGFFPLDLSEFEALRHLTINAFFLCEAFKVPQPDREDIYQYMPKHLQSLQIEFPSQIGVFYWDGEQDFSFKSNGDYKIPPERFAWLFQFPRQKERALPNLRRVALLDGEQPGRRGELVEWQQPDEVKDAFKAADIELVVQVNIF</sequence>
<keyword evidence="3" id="KW-1185">Reference proteome</keyword>
<protein>
    <recommendedName>
        <fullName evidence="1">F-box domain-containing protein</fullName>
    </recommendedName>
</protein>